<evidence type="ECO:0000256" key="1">
    <source>
        <dbReference type="SAM" id="Phobius"/>
    </source>
</evidence>
<protein>
    <submittedName>
        <fullName evidence="2">Uncharacterized protein</fullName>
    </submittedName>
</protein>
<keyword evidence="3" id="KW-1185">Reference proteome</keyword>
<dbReference type="Proteomes" id="UP001139474">
    <property type="component" value="Unassembled WGS sequence"/>
</dbReference>
<proteinExistence type="predicted"/>
<accession>A0A9X2G130</accession>
<keyword evidence="1" id="KW-1133">Transmembrane helix</keyword>
<gene>
    <name evidence="2" type="ORF">NJR55_00425</name>
</gene>
<name>A0A9X2G130_9GAMM</name>
<evidence type="ECO:0000313" key="3">
    <source>
        <dbReference type="Proteomes" id="UP001139474"/>
    </source>
</evidence>
<dbReference type="RefSeq" id="WP_253616824.1">
    <property type="nucleotide sequence ID" value="NZ_JAMZDE010000001.1"/>
</dbReference>
<feature type="transmembrane region" description="Helical" evidence="1">
    <location>
        <begin position="102"/>
        <end position="125"/>
    </location>
</feature>
<evidence type="ECO:0000313" key="2">
    <source>
        <dbReference type="EMBL" id="MCP1338043.1"/>
    </source>
</evidence>
<keyword evidence="1" id="KW-0472">Membrane</keyword>
<keyword evidence="1" id="KW-0812">Transmembrane</keyword>
<dbReference type="EMBL" id="JAMZDE010000001">
    <property type="protein sequence ID" value="MCP1338043.1"/>
    <property type="molecule type" value="Genomic_DNA"/>
</dbReference>
<organism evidence="2 3">
    <name type="scientific">Idiomarina rhizosphaerae</name>
    <dbReference type="NCBI Taxonomy" id="2961572"/>
    <lineage>
        <taxon>Bacteria</taxon>
        <taxon>Pseudomonadati</taxon>
        <taxon>Pseudomonadota</taxon>
        <taxon>Gammaproteobacteria</taxon>
        <taxon>Alteromonadales</taxon>
        <taxon>Idiomarinaceae</taxon>
        <taxon>Idiomarina</taxon>
    </lineage>
</organism>
<dbReference type="AlphaFoldDB" id="A0A9X2G130"/>
<comment type="caution">
    <text evidence="2">The sequence shown here is derived from an EMBL/GenBank/DDBJ whole genome shotgun (WGS) entry which is preliminary data.</text>
</comment>
<feature type="transmembrane region" description="Helical" evidence="1">
    <location>
        <begin position="38"/>
        <end position="56"/>
    </location>
</feature>
<feature type="transmembrane region" description="Helical" evidence="1">
    <location>
        <begin position="6"/>
        <end position="26"/>
    </location>
</feature>
<reference evidence="2" key="1">
    <citation type="submission" date="2022-06" db="EMBL/GenBank/DDBJ databases">
        <title>Idiomarina rhizosphaerae M1R2S28.</title>
        <authorList>
            <person name="Sun J.-Q."/>
            <person name="Li L.-F."/>
        </authorList>
    </citation>
    <scope>NUCLEOTIDE SEQUENCE</scope>
    <source>
        <strain evidence="2">M1R2S28</strain>
    </source>
</reference>
<sequence>MIELYFLVSVFVGIAVIVDGVVLYKAKGVCWTNKIQSFTTTIEFLWVIVSIIAFFTLEFSHFQILIPSLYVAYNILGWAYGSYLVSKSPEVKNGAEALVIPYWYLIFGLTVGIVFSISSLCALILL</sequence>